<organism evidence="1">
    <name type="scientific">Leptolyngbya sp. NK1-12</name>
    <dbReference type="NCBI Taxonomy" id="2547451"/>
    <lineage>
        <taxon>Bacteria</taxon>
        <taxon>Bacillati</taxon>
        <taxon>Cyanobacteriota</taxon>
        <taxon>Cyanophyceae</taxon>
        <taxon>Leptolyngbyales</taxon>
        <taxon>Leptolyngbyaceae</taxon>
        <taxon>Leptolyngbya group</taxon>
        <taxon>Leptolyngbya</taxon>
    </lineage>
</organism>
<accession>A0AA96WAA0</accession>
<dbReference type="RefSeq" id="WP_316432795.1">
    <property type="nucleotide sequence ID" value="NZ_CP053586.1"/>
</dbReference>
<protein>
    <submittedName>
        <fullName evidence="1">Uncharacterized protein</fullName>
    </submittedName>
</protein>
<sequence length="237" mass="25146">MFKQVGVWTGITAAVIGVALAPQGYAQINEQEFQMGRAREACRNQAEQQRLTVNQVVSTMPISGSGGQMIGSDVILNVSRGGNTYDVRCTYDNASRSATIANLPNPNGSGNSTTVPTEGSFEGRGLASGSVFGNERETDAMLSFNSTNNFSFSLAVPPGTGAQVNYSGRIRSTRSTGANSFVLRGQVQRFASSANNLEVINATGTCEIEVFDARVISSTCNTRARDSATRFAGLKQF</sequence>
<evidence type="ECO:0000313" key="1">
    <source>
        <dbReference type="EMBL" id="WNZ21544.1"/>
    </source>
</evidence>
<gene>
    <name evidence="1" type="ORF">HJG54_00785</name>
</gene>
<proteinExistence type="predicted"/>
<name>A0AA96WAA0_9CYAN</name>
<dbReference type="EMBL" id="CP053586">
    <property type="protein sequence ID" value="WNZ21544.1"/>
    <property type="molecule type" value="Genomic_DNA"/>
</dbReference>
<dbReference type="AlphaFoldDB" id="A0AA96WAA0"/>
<reference evidence="1" key="1">
    <citation type="submission" date="2020-05" db="EMBL/GenBank/DDBJ databases">
        <authorList>
            <person name="Zhu T."/>
            <person name="Keshari N."/>
            <person name="Lu X."/>
        </authorList>
    </citation>
    <scope>NUCLEOTIDE SEQUENCE</scope>
    <source>
        <strain evidence="1">NK1-12</strain>
    </source>
</reference>